<dbReference type="PATRIC" id="fig|1423808.3.peg.1628"/>
<evidence type="ECO:0000256" key="3">
    <source>
        <dbReference type="SAM" id="MobiDB-lite"/>
    </source>
</evidence>
<organism evidence="4 5">
    <name type="scientific">Lentilactobacillus sunkii DSM 19904</name>
    <dbReference type="NCBI Taxonomy" id="1423808"/>
    <lineage>
        <taxon>Bacteria</taxon>
        <taxon>Bacillati</taxon>
        <taxon>Bacillota</taxon>
        <taxon>Bacilli</taxon>
        <taxon>Lactobacillales</taxon>
        <taxon>Lactobacillaceae</taxon>
        <taxon>Lentilactobacillus</taxon>
    </lineage>
</organism>
<accession>A0A0R1L9V8</accession>
<name>A0A0R1L9V8_9LACO</name>
<dbReference type="PANTHER" id="PTHR37300:SF1">
    <property type="entry name" value="UPF0291 PROTEIN YNZC"/>
    <property type="match status" value="1"/>
</dbReference>
<reference evidence="4 5" key="1">
    <citation type="journal article" date="2015" name="Genome Announc.">
        <title>Expanding the biotechnology potential of lactobacilli through comparative genomics of 213 strains and associated genera.</title>
        <authorList>
            <person name="Sun Z."/>
            <person name="Harris H.M."/>
            <person name="McCann A."/>
            <person name="Guo C."/>
            <person name="Argimon S."/>
            <person name="Zhang W."/>
            <person name="Yang X."/>
            <person name="Jeffery I.B."/>
            <person name="Cooney J.C."/>
            <person name="Kagawa T.F."/>
            <person name="Liu W."/>
            <person name="Song Y."/>
            <person name="Salvetti E."/>
            <person name="Wrobel A."/>
            <person name="Rasinkangas P."/>
            <person name="Parkhill J."/>
            <person name="Rea M.C."/>
            <person name="O'Sullivan O."/>
            <person name="Ritari J."/>
            <person name="Douillard F.P."/>
            <person name="Paul Ross R."/>
            <person name="Yang R."/>
            <person name="Briner A.E."/>
            <person name="Felis G.E."/>
            <person name="de Vos W.M."/>
            <person name="Barrangou R."/>
            <person name="Klaenhammer T.R."/>
            <person name="Caufield P.W."/>
            <person name="Cui Y."/>
            <person name="Zhang H."/>
            <person name="O'Toole P.W."/>
        </authorList>
    </citation>
    <scope>NUCLEOTIDE SEQUENCE [LARGE SCALE GENOMIC DNA]</scope>
    <source>
        <strain evidence="4 5">DSM 19904</strain>
    </source>
</reference>
<feature type="region of interest" description="Disordered" evidence="3">
    <location>
        <begin position="74"/>
        <end position="94"/>
    </location>
</feature>
<keyword evidence="1 2" id="KW-0963">Cytoplasm</keyword>
<dbReference type="PANTHER" id="PTHR37300">
    <property type="entry name" value="UPF0291 PROTEIN CBO2609/CLC_2481"/>
    <property type="match status" value="1"/>
</dbReference>
<evidence type="ECO:0000313" key="4">
    <source>
        <dbReference type="EMBL" id="KRK89122.1"/>
    </source>
</evidence>
<dbReference type="EMBL" id="AZEA01000003">
    <property type="protein sequence ID" value="KRK89122.1"/>
    <property type="molecule type" value="Genomic_DNA"/>
</dbReference>
<dbReference type="Proteomes" id="UP000051581">
    <property type="component" value="Unassembled WGS sequence"/>
</dbReference>
<dbReference type="Pfam" id="PF05979">
    <property type="entry name" value="DUF896"/>
    <property type="match status" value="1"/>
</dbReference>
<dbReference type="InterPro" id="IPR009242">
    <property type="entry name" value="DUF896"/>
</dbReference>
<evidence type="ECO:0000313" key="5">
    <source>
        <dbReference type="Proteomes" id="UP000051581"/>
    </source>
</evidence>
<sequence length="94" mass="11203">MNEQEKKELQSKIGDEVFKELIPRINELAHKAKEEGLTEVEKLEQAKLRKKYVSHFRENFKKQIELMKVYDKSGHEVTPDKVKEVQRHKGLRDD</sequence>
<protein>
    <recommendedName>
        <fullName evidence="2">UPF0291 protein FD17_GL001607</fullName>
    </recommendedName>
</protein>
<evidence type="ECO:0000256" key="1">
    <source>
        <dbReference type="ARBA" id="ARBA00022490"/>
    </source>
</evidence>
<dbReference type="SUPFAM" id="SSF158221">
    <property type="entry name" value="YnzC-like"/>
    <property type="match status" value="1"/>
</dbReference>
<gene>
    <name evidence="4" type="ORF">FD17_GL001607</name>
</gene>
<proteinExistence type="inferred from homology"/>
<keyword evidence="5" id="KW-1185">Reference proteome</keyword>
<dbReference type="GO" id="GO:0005737">
    <property type="term" value="C:cytoplasm"/>
    <property type="evidence" value="ECO:0007669"/>
    <property type="project" value="UniProtKB-SubCell"/>
</dbReference>
<comment type="similarity">
    <text evidence="2">Belongs to the UPF0291 family.</text>
</comment>
<comment type="caution">
    <text evidence="4">The sequence shown here is derived from an EMBL/GenBank/DDBJ whole genome shotgun (WGS) entry which is preliminary data.</text>
</comment>
<dbReference type="OrthoDB" id="390105at2"/>
<dbReference type="Gene3D" id="1.10.287.540">
    <property type="entry name" value="Helix hairpin bin"/>
    <property type="match status" value="1"/>
</dbReference>
<evidence type="ECO:0000256" key="2">
    <source>
        <dbReference type="HAMAP-Rule" id="MF_01103"/>
    </source>
</evidence>
<dbReference type="HAMAP" id="MF_01103">
    <property type="entry name" value="UPF0291"/>
    <property type="match status" value="1"/>
</dbReference>
<comment type="subcellular location">
    <subcellularLocation>
        <location evidence="2">Cytoplasm</location>
    </subcellularLocation>
</comment>
<dbReference type="AlphaFoldDB" id="A0A0R1L9V8"/>